<gene>
    <name evidence="3" type="ORF">V6N12_004828</name>
</gene>
<evidence type="ECO:0000259" key="2">
    <source>
        <dbReference type="Pfam" id="PF22936"/>
    </source>
</evidence>
<name>A0ABR2CMN5_9ROSI</name>
<sequence>MSLDKQNTGDLIDHSSAKTAQGSAMSEGNQPNSISDLQNIQAAYRLNATKQGSKSVTEYSNILQNLWQELDHYQCIQMSCSDDATTLKMLVEKDRIYAFLAGLNIDFDAVRVQILGKEDLPTLNEVIATIRAEEGRRGVMMIENSQVESSALIVKTFSERPARLEQQFPENKTGGRDSLWCTYCKKSRHTKEKCWKLHGKPQSANMNFTDKRGLARGQSKAYLSKQEEPTEQPFEFNREDIEKLKSLLESLEKPSSTGTSNLDFSGISSSFSQNFNVSETSTNKSTRTSWIIDSGATDHMTNSSQKFLTYIPCPSNKKITVADGSMVTVAGQGDIMINKTLLLKNVLHVPKLFTSLISIPKLVKDIHCCVLFYPTHCIFQEQETKRMIGRARKKMAFIIWKTLVNQIGP</sequence>
<dbReference type="Proteomes" id="UP001472677">
    <property type="component" value="Unassembled WGS sequence"/>
</dbReference>
<accession>A0ABR2CMN5</accession>
<proteinExistence type="predicted"/>
<keyword evidence="4" id="KW-1185">Reference proteome</keyword>
<dbReference type="InterPro" id="IPR054722">
    <property type="entry name" value="PolX-like_BBD"/>
</dbReference>
<feature type="compositionally biased region" description="Polar residues" evidence="1">
    <location>
        <begin position="17"/>
        <end position="32"/>
    </location>
</feature>
<dbReference type="PANTHER" id="PTHR34222:SF37">
    <property type="entry name" value="RETROTRANSPOSON GAG DOMAIN-CONTAINING PROTEIN"/>
    <property type="match status" value="1"/>
</dbReference>
<evidence type="ECO:0000313" key="3">
    <source>
        <dbReference type="EMBL" id="KAK8520902.1"/>
    </source>
</evidence>
<evidence type="ECO:0000256" key="1">
    <source>
        <dbReference type="SAM" id="MobiDB-lite"/>
    </source>
</evidence>
<evidence type="ECO:0000313" key="4">
    <source>
        <dbReference type="Proteomes" id="UP001472677"/>
    </source>
</evidence>
<feature type="region of interest" description="Disordered" evidence="1">
    <location>
        <begin position="1"/>
        <end position="32"/>
    </location>
</feature>
<protein>
    <recommendedName>
        <fullName evidence="2">Retrovirus-related Pol polyprotein from transposon TNT 1-94-like beta-barrel domain-containing protein</fullName>
    </recommendedName>
</protein>
<reference evidence="3 4" key="1">
    <citation type="journal article" date="2024" name="G3 (Bethesda)">
        <title>Genome assembly of Hibiscus sabdariffa L. provides insights into metabolisms of medicinal natural products.</title>
        <authorList>
            <person name="Kim T."/>
        </authorList>
    </citation>
    <scope>NUCLEOTIDE SEQUENCE [LARGE SCALE GENOMIC DNA]</scope>
    <source>
        <strain evidence="3">TK-2024</strain>
        <tissue evidence="3">Old leaves</tissue>
    </source>
</reference>
<feature type="domain" description="Retrovirus-related Pol polyprotein from transposon TNT 1-94-like beta-barrel" evidence="2">
    <location>
        <begin position="290"/>
        <end position="364"/>
    </location>
</feature>
<dbReference type="PANTHER" id="PTHR34222">
    <property type="entry name" value="GAG_PRE-INTEGRS DOMAIN-CONTAINING PROTEIN"/>
    <property type="match status" value="1"/>
</dbReference>
<feature type="region of interest" description="Disordered" evidence="1">
    <location>
        <begin position="217"/>
        <end position="236"/>
    </location>
</feature>
<dbReference type="EMBL" id="JBBPBM010000048">
    <property type="protein sequence ID" value="KAK8520902.1"/>
    <property type="molecule type" value="Genomic_DNA"/>
</dbReference>
<organism evidence="3 4">
    <name type="scientific">Hibiscus sabdariffa</name>
    <name type="common">roselle</name>
    <dbReference type="NCBI Taxonomy" id="183260"/>
    <lineage>
        <taxon>Eukaryota</taxon>
        <taxon>Viridiplantae</taxon>
        <taxon>Streptophyta</taxon>
        <taxon>Embryophyta</taxon>
        <taxon>Tracheophyta</taxon>
        <taxon>Spermatophyta</taxon>
        <taxon>Magnoliopsida</taxon>
        <taxon>eudicotyledons</taxon>
        <taxon>Gunneridae</taxon>
        <taxon>Pentapetalae</taxon>
        <taxon>rosids</taxon>
        <taxon>malvids</taxon>
        <taxon>Malvales</taxon>
        <taxon>Malvaceae</taxon>
        <taxon>Malvoideae</taxon>
        <taxon>Hibiscus</taxon>
    </lineage>
</organism>
<dbReference type="Pfam" id="PF22936">
    <property type="entry name" value="Pol_BBD"/>
    <property type="match status" value="1"/>
</dbReference>
<comment type="caution">
    <text evidence="3">The sequence shown here is derived from an EMBL/GenBank/DDBJ whole genome shotgun (WGS) entry which is preliminary data.</text>
</comment>